<gene>
    <name evidence="3" type="ORF">V8G54_002657</name>
</gene>
<evidence type="ECO:0000256" key="2">
    <source>
        <dbReference type="SAM" id="Phobius"/>
    </source>
</evidence>
<keyword evidence="4" id="KW-1185">Reference proteome</keyword>
<keyword evidence="2" id="KW-0472">Membrane</keyword>
<dbReference type="AlphaFoldDB" id="A0AAQ3PCK9"/>
<keyword evidence="2" id="KW-1133">Transmembrane helix</keyword>
<dbReference type="Proteomes" id="UP001374535">
    <property type="component" value="Chromosome 1"/>
</dbReference>
<keyword evidence="2" id="KW-0812">Transmembrane</keyword>
<evidence type="ECO:0000313" key="4">
    <source>
        <dbReference type="Proteomes" id="UP001374535"/>
    </source>
</evidence>
<name>A0AAQ3PCK9_VIGMU</name>
<reference evidence="3 4" key="1">
    <citation type="journal article" date="2023" name="Life. Sci Alliance">
        <title>Evolutionary insights into 3D genome organization and epigenetic landscape of Vigna mungo.</title>
        <authorList>
            <person name="Junaid A."/>
            <person name="Singh B."/>
            <person name="Bhatia S."/>
        </authorList>
    </citation>
    <scope>NUCLEOTIDE SEQUENCE [LARGE SCALE GENOMIC DNA]</scope>
    <source>
        <strain evidence="3">Urdbean</strain>
    </source>
</reference>
<accession>A0AAQ3PCK9</accession>
<proteinExistence type="predicted"/>
<sequence>ILIIFYVLINYIFPKGLETALYYLFIKIILKFCVFFFADLRINFTKSLSGHANFSINYKNAVFEPNCFFSIYTQSIRWPFPTRISSPPRTPPWTPASSSLLLPPWSSPKMTSRRSPPTRPSSTSNPAWLSASAQAPPPSSPWTVSENFYDRANSKTLSESPPPRKPTNRHSPLGFPCPISTPT</sequence>
<feature type="non-terminal residue" evidence="3">
    <location>
        <position position="183"/>
    </location>
</feature>
<dbReference type="EMBL" id="CP144700">
    <property type="protein sequence ID" value="WVZ24113.1"/>
    <property type="molecule type" value="Genomic_DNA"/>
</dbReference>
<evidence type="ECO:0000313" key="3">
    <source>
        <dbReference type="EMBL" id="WVZ24113.1"/>
    </source>
</evidence>
<feature type="compositionally biased region" description="Low complexity" evidence="1">
    <location>
        <begin position="95"/>
        <end position="134"/>
    </location>
</feature>
<feature type="transmembrane region" description="Helical" evidence="2">
    <location>
        <begin position="20"/>
        <end position="38"/>
    </location>
</feature>
<organism evidence="3 4">
    <name type="scientific">Vigna mungo</name>
    <name type="common">Black gram</name>
    <name type="synonym">Phaseolus mungo</name>
    <dbReference type="NCBI Taxonomy" id="3915"/>
    <lineage>
        <taxon>Eukaryota</taxon>
        <taxon>Viridiplantae</taxon>
        <taxon>Streptophyta</taxon>
        <taxon>Embryophyta</taxon>
        <taxon>Tracheophyta</taxon>
        <taxon>Spermatophyta</taxon>
        <taxon>Magnoliopsida</taxon>
        <taxon>eudicotyledons</taxon>
        <taxon>Gunneridae</taxon>
        <taxon>Pentapetalae</taxon>
        <taxon>rosids</taxon>
        <taxon>fabids</taxon>
        <taxon>Fabales</taxon>
        <taxon>Fabaceae</taxon>
        <taxon>Papilionoideae</taxon>
        <taxon>50 kb inversion clade</taxon>
        <taxon>NPAAA clade</taxon>
        <taxon>indigoferoid/millettioid clade</taxon>
        <taxon>Phaseoleae</taxon>
        <taxon>Vigna</taxon>
    </lineage>
</organism>
<evidence type="ECO:0000256" key="1">
    <source>
        <dbReference type="SAM" id="MobiDB-lite"/>
    </source>
</evidence>
<protein>
    <submittedName>
        <fullName evidence="3">Uncharacterized protein</fullName>
    </submittedName>
</protein>
<feature type="region of interest" description="Disordered" evidence="1">
    <location>
        <begin position="89"/>
        <end position="183"/>
    </location>
</feature>
<feature type="non-terminal residue" evidence="3">
    <location>
        <position position="1"/>
    </location>
</feature>